<dbReference type="RefSeq" id="WP_347326735.1">
    <property type="nucleotide sequence ID" value="NZ_JBCGUH010000015.1"/>
</dbReference>
<evidence type="ECO:0000313" key="2">
    <source>
        <dbReference type="Proteomes" id="UP001597233"/>
    </source>
</evidence>
<sequence>MQVSFSFTTDTAALAIFDLQAIRHRLEDTPDWWTLEEDELEEINNGHIALLHLQDDGTYDVQMMAEIAQPQVCCLLYASSGTLFAGAAEDTTGGDLEPDDSDAVSGQRWMVKPGVYSLQASRQQHTIQLALQWLANNPNDWQSSNDTQQVYAISEQGSVPLNQLEQRLRL</sequence>
<reference evidence="2" key="1">
    <citation type="journal article" date="2019" name="Int. J. Syst. Evol. Microbiol.">
        <title>The Global Catalogue of Microorganisms (GCM) 10K type strain sequencing project: providing services to taxonomists for standard genome sequencing and annotation.</title>
        <authorList>
            <consortium name="The Broad Institute Genomics Platform"/>
            <consortium name="The Broad Institute Genome Sequencing Center for Infectious Disease"/>
            <person name="Wu L."/>
            <person name="Ma J."/>
        </authorList>
    </citation>
    <scope>NUCLEOTIDE SEQUENCE [LARGE SCALE GENOMIC DNA]</scope>
    <source>
        <strain evidence="2">CCUG 54950</strain>
    </source>
</reference>
<dbReference type="Proteomes" id="UP001597233">
    <property type="component" value="Unassembled WGS sequence"/>
</dbReference>
<gene>
    <name evidence="1" type="ORF">ACFSC9_08885</name>
</gene>
<dbReference type="Pfam" id="PF19923">
    <property type="entry name" value="DUF6386"/>
    <property type="match status" value="1"/>
</dbReference>
<name>A0ABW4RH70_9BACL</name>
<proteinExistence type="predicted"/>
<evidence type="ECO:0000313" key="1">
    <source>
        <dbReference type="EMBL" id="MFD1885642.1"/>
    </source>
</evidence>
<dbReference type="InterPro" id="IPR045665">
    <property type="entry name" value="DUF6386"/>
</dbReference>
<dbReference type="EMBL" id="JBHUEH010000013">
    <property type="protein sequence ID" value="MFD1885642.1"/>
    <property type="molecule type" value="Genomic_DNA"/>
</dbReference>
<organism evidence="1 2">
    <name type="scientific">Paenibacillus wenxiniae</name>
    <dbReference type="NCBI Taxonomy" id="1636843"/>
    <lineage>
        <taxon>Bacteria</taxon>
        <taxon>Bacillati</taxon>
        <taxon>Bacillota</taxon>
        <taxon>Bacilli</taxon>
        <taxon>Bacillales</taxon>
        <taxon>Paenibacillaceae</taxon>
        <taxon>Paenibacillus</taxon>
    </lineage>
</organism>
<comment type="caution">
    <text evidence="1">The sequence shown here is derived from an EMBL/GenBank/DDBJ whole genome shotgun (WGS) entry which is preliminary data.</text>
</comment>
<accession>A0ABW4RH70</accession>
<keyword evidence="2" id="KW-1185">Reference proteome</keyword>
<protein>
    <submittedName>
        <fullName evidence="1">DUF6386 family protein</fullName>
    </submittedName>
</protein>